<name>A0A481Z779_9VIRU</name>
<proteinExistence type="predicted"/>
<reference evidence="2" key="1">
    <citation type="journal article" date="2019" name="MBio">
        <title>Virus Genomes from Deep Sea Sediments Expand the Ocean Megavirome and Support Independent Origins of Viral Gigantism.</title>
        <authorList>
            <person name="Backstrom D."/>
            <person name="Yutin N."/>
            <person name="Jorgensen S.L."/>
            <person name="Dharamshi J."/>
            <person name="Homa F."/>
            <person name="Zaremba-Niedwiedzka K."/>
            <person name="Spang A."/>
            <person name="Wolf Y.I."/>
            <person name="Koonin E.V."/>
            <person name="Ettema T.J."/>
        </authorList>
    </citation>
    <scope>NUCLEOTIDE SEQUENCE</scope>
</reference>
<evidence type="ECO:0000256" key="1">
    <source>
        <dbReference type="SAM" id="MobiDB-lite"/>
    </source>
</evidence>
<evidence type="ECO:0000313" key="2">
    <source>
        <dbReference type="EMBL" id="QBK91627.1"/>
    </source>
</evidence>
<sequence>MNRKCHNHSHHERRRKCHHERRRKCHRKKPCGKLKSPDNVSFTVINATNVNTIGKVFWVRNCDTVTVWFNVSMTIKDPTGTPAPVKIQINIPGLPVSKIVTQSGDFNYGQKRFVLSLSGDDPPRLIAYKTEIIEGSNEVAINFTNSFQGFVGTIGLVVENFVTFPIEDPYNC</sequence>
<feature type="region of interest" description="Disordered" evidence="1">
    <location>
        <begin position="1"/>
        <end position="21"/>
    </location>
</feature>
<dbReference type="EMBL" id="MK500556">
    <property type="protein sequence ID" value="QBK91627.1"/>
    <property type="molecule type" value="Genomic_DNA"/>
</dbReference>
<gene>
    <name evidence="2" type="ORF">LCPAC302_02470</name>
</gene>
<organism evidence="2">
    <name type="scientific">Pithovirus LCPAC302</name>
    <dbReference type="NCBI Taxonomy" id="2506593"/>
    <lineage>
        <taxon>Viruses</taxon>
        <taxon>Pithoviruses</taxon>
    </lineage>
</organism>
<protein>
    <submittedName>
        <fullName evidence="2">Uncharacterized protein</fullName>
    </submittedName>
</protein>
<accession>A0A481Z779</accession>